<dbReference type="EMBL" id="JBBWWR010000020">
    <property type="protein sequence ID" value="KAK8940065.1"/>
    <property type="molecule type" value="Genomic_DNA"/>
</dbReference>
<dbReference type="PANTHER" id="PTHR47030:SF2">
    <property type="entry name" value="LIPASE CLASS 3 FAMILY PROTEIN"/>
    <property type="match status" value="1"/>
</dbReference>
<name>A0ABR2LGA1_9ASPA</name>
<gene>
    <name evidence="2" type="ORF">KSP40_PGU022666</name>
</gene>
<evidence type="ECO:0000313" key="3">
    <source>
        <dbReference type="Proteomes" id="UP001412067"/>
    </source>
</evidence>
<organism evidence="2 3">
    <name type="scientific">Platanthera guangdongensis</name>
    <dbReference type="NCBI Taxonomy" id="2320717"/>
    <lineage>
        <taxon>Eukaryota</taxon>
        <taxon>Viridiplantae</taxon>
        <taxon>Streptophyta</taxon>
        <taxon>Embryophyta</taxon>
        <taxon>Tracheophyta</taxon>
        <taxon>Spermatophyta</taxon>
        <taxon>Magnoliopsida</taxon>
        <taxon>Liliopsida</taxon>
        <taxon>Asparagales</taxon>
        <taxon>Orchidaceae</taxon>
        <taxon>Orchidoideae</taxon>
        <taxon>Orchideae</taxon>
        <taxon>Orchidinae</taxon>
        <taxon>Platanthera</taxon>
    </lineage>
</organism>
<accession>A0ABR2LGA1</accession>
<comment type="caution">
    <text evidence="2">The sequence shown here is derived from an EMBL/GenBank/DDBJ whole genome shotgun (WGS) entry which is preliminary data.</text>
</comment>
<reference evidence="2 3" key="1">
    <citation type="journal article" date="2022" name="Nat. Plants">
        <title>Genomes of leafy and leafless Platanthera orchids illuminate the evolution of mycoheterotrophy.</title>
        <authorList>
            <person name="Li M.H."/>
            <person name="Liu K.W."/>
            <person name="Li Z."/>
            <person name="Lu H.C."/>
            <person name="Ye Q.L."/>
            <person name="Zhang D."/>
            <person name="Wang J.Y."/>
            <person name="Li Y.F."/>
            <person name="Zhong Z.M."/>
            <person name="Liu X."/>
            <person name="Yu X."/>
            <person name="Liu D.K."/>
            <person name="Tu X.D."/>
            <person name="Liu B."/>
            <person name="Hao Y."/>
            <person name="Liao X.Y."/>
            <person name="Jiang Y.T."/>
            <person name="Sun W.H."/>
            <person name="Chen J."/>
            <person name="Chen Y.Q."/>
            <person name="Ai Y."/>
            <person name="Zhai J.W."/>
            <person name="Wu S.S."/>
            <person name="Zhou Z."/>
            <person name="Hsiao Y.Y."/>
            <person name="Wu W.L."/>
            <person name="Chen Y.Y."/>
            <person name="Lin Y.F."/>
            <person name="Hsu J.L."/>
            <person name="Li C.Y."/>
            <person name="Wang Z.W."/>
            <person name="Zhao X."/>
            <person name="Zhong W.Y."/>
            <person name="Ma X.K."/>
            <person name="Ma L."/>
            <person name="Huang J."/>
            <person name="Chen G.Z."/>
            <person name="Huang M.Z."/>
            <person name="Huang L."/>
            <person name="Peng D.H."/>
            <person name="Luo Y.B."/>
            <person name="Zou S.Q."/>
            <person name="Chen S.P."/>
            <person name="Lan S."/>
            <person name="Tsai W.C."/>
            <person name="Van de Peer Y."/>
            <person name="Liu Z.J."/>
        </authorList>
    </citation>
    <scope>NUCLEOTIDE SEQUENCE [LARGE SCALE GENOMIC DNA]</scope>
    <source>
        <strain evidence="2">Lor288</strain>
    </source>
</reference>
<protein>
    <submittedName>
        <fullName evidence="2">Uncharacterized protein</fullName>
    </submittedName>
</protein>
<feature type="region of interest" description="Disordered" evidence="1">
    <location>
        <begin position="86"/>
        <end position="110"/>
    </location>
</feature>
<dbReference type="PANTHER" id="PTHR47030">
    <property type="entry name" value="LIPASE CLASS 3 FAMILY PROTEIN"/>
    <property type="match status" value="1"/>
</dbReference>
<evidence type="ECO:0000256" key="1">
    <source>
        <dbReference type="SAM" id="MobiDB-lite"/>
    </source>
</evidence>
<keyword evidence="3" id="KW-1185">Reference proteome</keyword>
<sequence length="259" mass="28560">MFRRIVYNDEFSSRLSVNSVLRLLAAAIKVLSDDSSANSAVISKLVRKILILRKHNGTGENCPSPSPTIDANPDLLDGCHLALASQSSQPERNKSPEYVERSPLDDPDSNFLNDSVYNYNIIELPNNEVLSDYKTDEINDNFNPTCLLGVQAPLVGGSSQLAEAIGEMKEVFLAGLVIHIVPQRTNILPIWKFLVVNEKESIYKAYVAKRGDFKDIILSPYMFLDHLPWRTSGQSNSNVTSTVGRAANGSFTVGEDTCP</sequence>
<feature type="compositionally biased region" description="Basic and acidic residues" evidence="1">
    <location>
        <begin position="91"/>
        <end position="104"/>
    </location>
</feature>
<proteinExistence type="predicted"/>
<evidence type="ECO:0000313" key="2">
    <source>
        <dbReference type="EMBL" id="KAK8940065.1"/>
    </source>
</evidence>
<dbReference type="Proteomes" id="UP001412067">
    <property type="component" value="Unassembled WGS sequence"/>
</dbReference>